<keyword evidence="3" id="KW-1185">Reference proteome</keyword>
<sequence>MLRVSSILQLESIWRSTTPLSCVDSLCDDESEQEALITDPVAQEPLSENLPLQDDASLTDHADHAEDVREQTNQVSVPALEPLQQTESPPTIVQEEEDESKKHGNVDLTAQEQDSRIPLQRPENPSTDLCKTNDSLLQRQETTSSTPTSMHTPPSSTTMLSITPPKIILTPDSNVAPLPQQQPTKRRYSFLNRTSPPSSIYSFNLPPSPTTIIQGANRAIRRESSRLNMKRKSFSKQVKRAVSNIKLNAQQVKA</sequence>
<feature type="region of interest" description="Disordered" evidence="1">
    <location>
        <begin position="68"/>
        <end position="162"/>
    </location>
</feature>
<feature type="compositionally biased region" description="Low complexity" evidence="1">
    <location>
        <begin position="142"/>
        <end position="159"/>
    </location>
</feature>
<dbReference type="EMBL" id="MCGT01000009">
    <property type="protein sequence ID" value="ORX57053.1"/>
    <property type="molecule type" value="Genomic_DNA"/>
</dbReference>
<organism evidence="2 3">
    <name type="scientific">Hesseltinella vesiculosa</name>
    <dbReference type="NCBI Taxonomy" id="101127"/>
    <lineage>
        <taxon>Eukaryota</taxon>
        <taxon>Fungi</taxon>
        <taxon>Fungi incertae sedis</taxon>
        <taxon>Mucoromycota</taxon>
        <taxon>Mucoromycotina</taxon>
        <taxon>Mucoromycetes</taxon>
        <taxon>Mucorales</taxon>
        <taxon>Cunninghamellaceae</taxon>
        <taxon>Hesseltinella</taxon>
    </lineage>
</organism>
<dbReference type="Proteomes" id="UP000242146">
    <property type="component" value="Unassembled WGS sequence"/>
</dbReference>
<dbReference type="OrthoDB" id="10669452at2759"/>
<gene>
    <name evidence="2" type="ORF">DM01DRAFT_1334607</name>
</gene>
<dbReference type="AlphaFoldDB" id="A0A1X2GNR6"/>
<proteinExistence type="predicted"/>
<feature type="compositionally biased region" description="Polar residues" evidence="1">
    <location>
        <begin position="123"/>
        <end position="141"/>
    </location>
</feature>
<accession>A0A1X2GNR6</accession>
<evidence type="ECO:0000313" key="3">
    <source>
        <dbReference type="Proteomes" id="UP000242146"/>
    </source>
</evidence>
<reference evidence="2 3" key="1">
    <citation type="submission" date="2016-07" db="EMBL/GenBank/DDBJ databases">
        <title>Pervasive Adenine N6-methylation of Active Genes in Fungi.</title>
        <authorList>
            <consortium name="DOE Joint Genome Institute"/>
            <person name="Mondo S.J."/>
            <person name="Dannebaum R.O."/>
            <person name="Kuo R.C."/>
            <person name="Labutti K."/>
            <person name="Haridas S."/>
            <person name="Kuo A."/>
            <person name="Salamov A."/>
            <person name="Ahrendt S.R."/>
            <person name="Lipzen A."/>
            <person name="Sullivan W."/>
            <person name="Andreopoulos W.B."/>
            <person name="Clum A."/>
            <person name="Lindquist E."/>
            <person name="Daum C."/>
            <person name="Ramamoorthy G.K."/>
            <person name="Gryganskyi A."/>
            <person name="Culley D."/>
            <person name="Magnuson J.K."/>
            <person name="James T.Y."/>
            <person name="O'Malley M.A."/>
            <person name="Stajich J.E."/>
            <person name="Spatafora J.W."/>
            <person name="Visel A."/>
            <person name="Grigoriev I.V."/>
        </authorList>
    </citation>
    <scope>NUCLEOTIDE SEQUENCE [LARGE SCALE GENOMIC DNA]</scope>
    <source>
        <strain evidence="2 3">NRRL 3301</strain>
    </source>
</reference>
<protein>
    <submittedName>
        <fullName evidence="2">Uncharacterized protein</fullName>
    </submittedName>
</protein>
<evidence type="ECO:0000313" key="2">
    <source>
        <dbReference type="EMBL" id="ORX57053.1"/>
    </source>
</evidence>
<comment type="caution">
    <text evidence="2">The sequence shown here is derived from an EMBL/GenBank/DDBJ whole genome shotgun (WGS) entry which is preliminary data.</text>
</comment>
<name>A0A1X2GNR6_9FUNG</name>
<evidence type="ECO:0000256" key="1">
    <source>
        <dbReference type="SAM" id="MobiDB-lite"/>
    </source>
</evidence>